<protein>
    <submittedName>
        <fullName evidence="1">Uncharacterized protein</fullName>
    </submittedName>
</protein>
<reference evidence="1 2" key="1">
    <citation type="journal article" date="2021" name="Int. J. Syst. Evol. Microbiol.">
        <title>Amazonocrinis nigriterrae gen. nov., sp. nov., Atlanticothrix silvestris gen. nov., sp. nov. and Dendronalium phyllosphericum gen. nov., sp. nov., nostocacean cyanobacteria from Brazilian environments.</title>
        <authorList>
            <person name="Alvarenga D.O."/>
            <person name="Andreote A.P.D."/>
            <person name="Branco L.H.Z."/>
            <person name="Delbaje E."/>
            <person name="Cruz R.B."/>
            <person name="Varani A.M."/>
            <person name="Fiore M.F."/>
        </authorList>
    </citation>
    <scope>NUCLEOTIDE SEQUENCE [LARGE SCALE GENOMIC DNA]</scope>
    <source>
        <strain evidence="1 2">CENA67</strain>
    </source>
</reference>
<evidence type="ECO:0000313" key="2">
    <source>
        <dbReference type="Proteomes" id="UP000632766"/>
    </source>
</evidence>
<keyword evidence="2" id="KW-1185">Reference proteome</keyword>
<evidence type="ECO:0000313" key="1">
    <source>
        <dbReference type="EMBL" id="MBH8564756.1"/>
    </source>
</evidence>
<comment type="caution">
    <text evidence="1">The sequence shown here is derived from an EMBL/GenBank/DDBJ whole genome shotgun (WGS) entry which is preliminary data.</text>
</comment>
<proteinExistence type="predicted"/>
<dbReference type="AlphaFoldDB" id="A0A8J7LCJ3"/>
<dbReference type="EMBL" id="JAECZC010000050">
    <property type="protein sequence ID" value="MBH8564756.1"/>
    <property type="molecule type" value="Genomic_DNA"/>
</dbReference>
<dbReference type="RefSeq" id="WP_198126578.1">
    <property type="nucleotide sequence ID" value="NZ_JAECZC010000050.1"/>
</dbReference>
<name>A0A8J7LCJ3_9NOST</name>
<dbReference type="Proteomes" id="UP000632766">
    <property type="component" value="Unassembled WGS sequence"/>
</dbReference>
<organism evidence="1 2">
    <name type="scientific">Amazonocrinis nigriterrae CENA67</name>
    <dbReference type="NCBI Taxonomy" id="2794033"/>
    <lineage>
        <taxon>Bacteria</taxon>
        <taxon>Bacillati</taxon>
        <taxon>Cyanobacteriota</taxon>
        <taxon>Cyanophyceae</taxon>
        <taxon>Nostocales</taxon>
        <taxon>Nostocaceae</taxon>
        <taxon>Amazonocrinis</taxon>
        <taxon>Amazonocrinis nigriterrae</taxon>
    </lineage>
</organism>
<gene>
    <name evidence="1" type="ORF">I8748_21660</name>
</gene>
<accession>A0A8J7LCJ3</accession>
<sequence length="162" mass="18408">MNKALDETLSLKIAESIKSKANQPFENAYRAVLATEGAKYVQGFLAVARKPYQPIEHSWIELSDVSGEDSVVRIVDPTLPHLRKTHQELWYFAAQTLSVKQLKAIIEESKEDYPEDDPLPIYGDAPYEYYGDVMLGGQEYLVAYQAAEAKCRELKEFNCENN</sequence>